<evidence type="ECO:0000313" key="2">
    <source>
        <dbReference type="Proteomes" id="UP000567293"/>
    </source>
</evidence>
<organism evidence="1 2">
    <name type="scientific">Candidatus Acidiferrum panamense</name>
    <dbReference type="NCBI Taxonomy" id="2741543"/>
    <lineage>
        <taxon>Bacteria</taxon>
        <taxon>Pseudomonadati</taxon>
        <taxon>Acidobacteriota</taxon>
        <taxon>Terriglobia</taxon>
        <taxon>Candidatus Acidiferrales</taxon>
        <taxon>Candidatus Acidiferrum</taxon>
    </lineage>
</organism>
<accession>A0A7V8NSM8</accession>
<dbReference type="GO" id="GO:0042651">
    <property type="term" value="C:thylakoid membrane"/>
    <property type="evidence" value="ECO:0007669"/>
    <property type="project" value="InterPro"/>
</dbReference>
<keyword evidence="2" id="KW-1185">Reference proteome</keyword>
<name>A0A7V8NSM8_9BACT</name>
<dbReference type="EMBL" id="JACDQQ010001675">
    <property type="protein sequence ID" value="MBA0086778.1"/>
    <property type="molecule type" value="Genomic_DNA"/>
</dbReference>
<evidence type="ECO:0000313" key="1">
    <source>
        <dbReference type="EMBL" id="MBA0086778.1"/>
    </source>
</evidence>
<dbReference type="AlphaFoldDB" id="A0A7V8NSM8"/>
<comment type="caution">
    <text evidence="1">The sequence shown here is derived from an EMBL/GenBank/DDBJ whole genome shotgun (WGS) entry which is preliminary data.</text>
</comment>
<dbReference type="Pfam" id="PF18032">
    <property type="entry name" value="FRP"/>
    <property type="match status" value="1"/>
</dbReference>
<dbReference type="Gene3D" id="6.10.140.1840">
    <property type="match status" value="1"/>
</dbReference>
<dbReference type="InterPro" id="IPR041601">
    <property type="entry name" value="FRP"/>
</dbReference>
<dbReference type="InterPro" id="IPR053747">
    <property type="entry name" value="Fluoresc_Recovery_Reg"/>
</dbReference>
<sequence length="101" mass="11811">MARRAFDQALGRHLLAIMAEARRRMADVVDPADLWELEGYLTESRKSVDRIYQFRYSSLLQVFAILMRDDWLKEADLVGLQPEKIADIKRSSAALRRMLRD</sequence>
<proteinExistence type="predicted"/>
<protein>
    <submittedName>
        <fullName evidence="1">Uncharacterized protein</fullName>
    </submittedName>
</protein>
<dbReference type="Proteomes" id="UP000567293">
    <property type="component" value="Unassembled WGS sequence"/>
</dbReference>
<gene>
    <name evidence="1" type="ORF">HRJ53_17495</name>
</gene>
<reference evidence="1" key="1">
    <citation type="submission" date="2020-06" db="EMBL/GenBank/DDBJ databases">
        <title>Legume-microbial interactions unlock mineral nutrients during tropical forest succession.</title>
        <authorList>
            <person name="Epihov D.Z."/>
        </authorList>
    </citation>
    <scope>NUCLEOTIDE SEQUENCE [LARGE SCALE GENOMIC DNA]</scope>
    <source>
        <strain evidence="1">Pan2503</strain>
    </source>
</reference>